<protein>
    <submittedName>
        <fullName evidence="1">Uncharacterized protein</fullName>
    </submittedName>
</protein>
<dbReference type="EMBL" id="CAEY01000813">
    <property type="status" value="NOT_ANNOTATED_CDS"/>
    <property type="molecule type" value="Genomic_DNA"/>
</dbReference>
<evidence type="ECO:0000313" key="2">
    <source>
        <dbReference type="Proteomes" id="UP000015104"/>
    </source>
</evidence>
<sequence>MKGFHKNGQWSKEKRQVTWNNKELWNVLFAMKETKWSHGNSVNDTQIRFT</sequence>
<accession>T1JWP8</accession>
<dbReference type="HOGENOM" id="CLU_3126888_0_0_1"/>
<evidence type="ECO:0000313" key="1">
    <source>
        <dbReference type="EnsemblMetazoa" id="tetur02g09030.1"/>
    </source>
</evidence>
<reference evidence="2" key="1">
    <citation type="submission" date="2011-08" db="EMBL/GenBank/DDBJ databases">
        <authorList>
            <person name="Rombauts S."/>
        </authorList>
    </citation>
    <scope>NUCLEOTIDE SEQUENCE</scope>
    <source>
        <strain evidence="2">London</strain>
    </source>
</reference>
<dbReference type="Proteomes" id="UP000015104">
    <property type="component" value="Unassembled WGS sequence"/>
</dbReference>
<dbReference type="AlphaFoldDB" id="T1JWP8"/>
<reference evidence="1" key="2">
    <citation type="submission" date="2015-06" db="UniProtKB">
        <authorList>
            <consortium name="EnsemblMetazoa"/>
        </authorList>
    </citation>
    <scope>IDENTIFICATION</scope>
</reference>
<dbReference type="EnsemblMetazoa" id="tetur02g09030.1">
    <property type="protein sequence ID" value="tetur02g09030.1"/>
    <property type="gene ID" value="tetur02g09030"/>
</dbReference>
<keyword evidence="2" id="KW-1185">Reference proteome</keyword>
<proteinExistence type="predicted"/>
<organism evidence="1 2">
    <name type="scientific">Tetranychus urticae</name>
    <name type="common">Two-spotted spider mite</name>
    <dbReference type="NCBI Taxonomy" id="32264"/>
    <lineage>
        <taxon>Eukaryota</taxon>
        <taxon>Metazoa</taxon>
        <taxon>Ecdysozoa</taxon>
        <taxon>Arthropoda</taxon>
        <taxon>Chelicerata</taxon>
        <taxon>Arachnida</taxon>
        <taxon>Acari</taxon>
        <taxon>Acariformes</taxon>
        <taxon>Trombidiformes</taxon>
        <taxon>Prostigmata</taxon>
        <taxon>Eleutherengona</taxon>
        <taxon>Raphignathae</taxon>
        <taxon>Tetranychoidea</taxon>
        <taxon>Tetranychidae</taxon>
        <taxon>Tetranychus</taxon>
    </lineage>
</organism>
<name>T1JWP8_TETUR</name>